<proteinExistence type="predicted"/>
<reference evidence="1" key="2">
    <citation type="journal article" date="2015" name="Data Brief">
        <title>Shoot transcriptome of the giant reed, Arundo donax.</title>
        <authorList>
            <person name="Barrero R.A."/>
            <person name="Guerrero F.D."/>
            <person name="Moolhuijzen P."/>
            <person name="Goolsby J.A."/>
            <person name="Tidwell J."/>
            <person name="Bellgard S.E."/>
            <person name="Bellgard M.I."/>
        </authorList>
    </citation>
    <scope>NUCLEOTIDE SEQUENCE</scope>
    <source>
        <tissue evidence="1">Shoot tissue taken approximately 20 cm above the soil surface</tissue>
    </source>
</reference>
<evidence type="ECO:0000313" key="1">
    <source>
        <dbReference type="EMBL" id="JAD43514.1"/>
    </source>
</evidence>
<organism evidence="1">
    <name type="scientific">Arundo donax</name>
    <name type="common">Giant reed</name>
    <name type="synonym">Donax arundinaceus</name>
    <dbReference type="NCBI Taxonomy" id="35708"/>
    <lineage>
        <taxon>Eukaryota</taxon>
        <taxon>Viridiplantae</taxon>
        <taxon>Streptophyta</taxon>
        <taxon>Embryophyta</taxon>
        <taxon>Tracheophyta</taxon>
        <taxon>Spermatophyta</taxon>
        <taxon>Magnoliopsida</taxon>
        <taxon>Liliopsida</taxon>
        <taxon>Poales</taxon>
        <taxon>Poaceae</taxon>
        <taxon>PACMAD clade</taxon>
        <taxon>Arundinoideae</taxon>
        <taxon>Arundineae</taxon>
        <taxon>Arundo</taxon>
    </lineage>
</organism>
<sequence>MHTEKYHSHLIAIQASTEEWVKLIRLCYIPNPNATYSIKDPHRFA</sequence>
<protein>
    <submittedName>
        <fullName evidence="1">Uncharacterized protein</fullName>
    </submittedName>
</protein>
<dbReference type="EMBL" id="GBRH01254381">
    <property type="protein sequence ID" value="JAD43514.1"/>
    <property type="molecule type" value="Transcribed_RNA"/>
</dbReference>
<dbReference type="AlphaFoldDB" id="A0A0A8ZVW9"/>
<reference evidence="1" key="1">
    <citation type="submission" date="2014-09" db="EMBL/GenBank/DDBJ databases">
        <authorList>
            <person name="Magalhaes I.L.F."/>
            <person name="Oliveira U."/>
            <person name="Santos F.R."/>
            <person name="Vidigal T.H.D.A."/>
            <person name="Brescovit A.D."/>
            <person name="Santos A.J."/>
        </authorList>
    </citation>
    <scope>NUCLEOTIDE SEQUENCE</scope>
    <source>
        <tissue evidence="1">Shoot tissue taken approximately 20 cm above the soil surface</tissue>
    </source>
</reference>
<accession>A0A0A8ZVW9</accession>
<name>A0A0A8ZVW9_ARUDO</name>